<dbReference type="AlphaFoldDB" id="A0A507B9D9"/>
<dbReference type="GeneID" id="41967557"/>
<dbReference type="InterPro" id="IPR013144">
    <property type="entry name" value="CRA_dom"/>
</dbReference>
<evidence type="ECO:0000256" key="1">
    <source>
        <dbReference type="ARBA" id="ARBA00002343"/>
    </source>
</evidence>
<dbReference type="InterPro" id="IPR006595">
    <property type="entry name" value="CTLH_C"/>
</dbReference>
<keyword evidence="5" id="KW-1185">Reference proteome</keyword>
<dbReference type="PANTHER" id="PTHR12864">
    <property type="entry name" value="RAN BINDING PROTEIN 9-RELATED"/>
    <property type="match status" value="1"/>
</dbReference>
<proteinExistence type="predicted"/>
<dbReference type="InParanoid" id="A0A507B9D9"/>
<name>A0A507B9D9_9PEZI</name>
<reference evidence="4 5" key="1">
    <citation type="submission" date="2019-06" db="EMBL/GenBank/DDBJ databases">
        <title>Draft genome sequence of the filamentous fungus Phialemoniopsis curvata isolated from diesel fuel.</title>
        <authorList>
            <person name="Varaljay V.A."/>
            <person name="Lyon W.J."/>
            <person name="Crouch A.L."/>
            <person name="Drake C.E."/>
            <person name="Hollomon J.M."/>
            <person name="Nadeau L.J."/>
            <person name="Nunn H.S."/>
            <person name="Stevenson B.S."/>
            <person name="Bojanowski C.L."/>
            <person name="Crookes-Goodson W.J."/>
        </authorList>
    </citation>
    <scope>NUCLEOTIDE SEQUENCE [LARGE SCALE GENOMIC DNA]</scope>
    <source>
        <strain evidence="4 5">D216</strain>
    </source>
</reference>
<dbReference type="InterPro" id="IPR050618">
    <property type="entry name" value="Ubq-SigPath_Reg"/>
</dbReference>
<dbReference type="Pfam" id="PF10607">
    <property type="entry name" value="CTLH"/>
    <property type="match status" value="1"/>
</dbReference>
<dbReference type="Proteomes" id="UP000319257">
    <property type="component" value="Unassembled WGS sequence"/>
</dbReference>
<feature type="compositionally biased region" description="Acidic residues" evidence="2">
    <location>
        <begin position="245"/>
        <end position="266"/>
    </location>
</feature>
<dbReference type="OrthoDB" id="25503at2759"/>
<dbReference type="InterPro" id="IPR006594">
    <property type="entry name" value="LisH"/>
</dbReference>
<evidence type="ECO:0000313" key="4">
    <source>
        <dbReference type="EMBL" id="TPX15776.1"/>
    </source>
</evidence>
<dbReference type="STRING" id="1093900.A0A507B9D9"/>
<dbReference type="EMBL" id="SKBQ01000001">
    <property type="protein sequence ID" value="TPX15776.1"/>
    <property type="molecule type" value="Genomic_DNA"/>
</dbReference>
<comment type="function">
    <text evidence="1">Involved in the proteasome-dependent degradation of fructose-1,6-bisphosphatase.</text>
</comment>
<protein>
    <recommendedName>
        <fullName evidence="3">CTLH domain-containing protein</fullName>
    </recommendedName>
</protein>
<accession>A0A507B9D9</accession>
<dbReference type="Pfam" id="PF08513">
    <property type="entry name" value="LisH"/>
    <property type="match status" value="1"/>
</dbReference>
<feature type="region of interest" description="Disordered" evidence="2">
    <location>
        <begin position="244"/>
        <end position="284"/>
    </location>
</feature>
<evidence type="ECO:0000313" key="5">
    <source>
        <dbReference type="Proteomes" id="UP000319257"/>
    </source>
</evidence>
<dbReference type="PROSITE" id="PS50897">
    <property type="entry name" value="CTLH"/>
    <property type="match status" value="1"/>
</dbReference>
<dbReference type="SMART" id="SM00668">
    <property type="entry name" value="CTLH"/>
    <property type="match status" value="1"/>
</dbReference>
<comment type="caution">
    <text evidence="4">The sequence shown here is derived from an EMBL/GenBank/DDBJ whole genome shotgun (WGS) entry which is preliminary data.</text>
</comment>
<dbReference type="SMART" id="SM00757">
    <property type="entry name" value="CRA"/>
    <property type="match status" value="1"/>
</dbReference>
<evidence type="ECO:0000259" key="3">
    <source>
        <dbReference type="PROSITE" id="PS50897"/>
    </source>
</evidence>
<dbReference type="RefSeq" id="XP_030997487.1">
    <property type="nucleotide sequence ID" value="XM_031133650.1"/>
</dbReference>
<evidence type="ECO:0000256" key="2">
    <source>
        <dbReference type="SAM" id="MobiDB-lite"/>
    </source>
</evidence>
<dbReference type="PROSITE" id="PS50896">
    <property type="entry name" value="LISH"/>
    <property type="match status" value="1"/>
</dbReference>
<sequence length="401" mass="44902">MAASRRGVPGVFNEVMSEVMVSGDIDEMAAMMRFASTHAREQLVDIGSHCFARGAFKNYLRHIHLESRQRFLQDAAMFALLEWGPLERKVIVEKIKATSTASLAPPLSETELVQQLVLQFLQHDGYVETARAFAEEIQQEKQALSPDQDAEIKGISIADDENANNRQRIRRAILEGDIDWALQLTQKFYPRVLENNEQVHFRLRCRKFIEMIRREAELTMTGSKGVVGSAGVKSNGHHHNLAMDIDSEEQEQGDEDEDDDEDDDDDAAMHGQQHEQKHQSSAMEQQMAALEYGQKLHAEFGSDPRPEVRKALDEIFSLMAYANPLGQQEVAYLLDRKGRATVAEDLNSAILQSLGLSSRAALETVMAQTTVLLEDLRQDGGPGTFVTLRDVLGQIPASQPF</sequence>
<dbReference type="InterPro" id="IPR024964">
    <property type="entry name" value="CTLH/CRA"/>
</dbReference>
<gene>
    <name evidence="4" type="ORF">E0L32_000110</name>
</gene>
<organism evidence="4 5">
    <name type="scientific">Thyridium curvatum</name>
    <dbReference type="NCBI Taxonomy" id="1093900"/>
    <lineage>
        <taxon>Eukaryota</taxon>
        <taxon>Fungi</taxon>
        <taxon>Dikarya</taxon>
        <taxon>Ascomycota</taxon>
        <taxon>Pezizomycotina</taxon>
        <taxon>Sordariomycetes</taxon>
        <taxon>Sordariomycetidae</taxon>
        <taxon>Thyridiales</taxon>
        <taxon>Thyridiaceae</taxon>
        <taxon>Thyridium</taxon>
    </lineage>
</organism>
<feature type="domain" description="CTLH" evidence="3">
    <location>
        <begin position="162"/>
        <end position="219"/>
    </location>
</feature>
<dbReference type="SMART" id="SM00667">
    <property type="entry name" value="LisH"/>
    <property type="match status" value="1"/>
</dbReference>